<dbReference type="EMBL" id="BPQR01000010">
    <property type="protein sequence ID" value="GJE05278.1"/>
    <property type="molecule type" value="Genomic_DNA"/>
</dbReference>
<dbReference type="InterPro" id="IPR037219">
    <property type="entry name" value="Peptidase_M41-like"/>
</dbReference>
<dbReference type="CDD" id="cd19481">
    <property type="entry name" value="RecA-like_protease"/>
    <property type="match status" value="1"/>
</dbReference>
<comment type="similarity">
    <text evidence="1">Belongs to the AAA ATPase family.</text>
</comment>
<accession>A0ABQ4SS35</accession>
<evidence type="ECO:0000313" key="4">
    <source>
        <dbReference type="EMBL" id="GJE05278.1"/>
    </source>
</evidence>
<feature type="domain" description="AAA+ ATPase" evidence="3">
    <location>
        <begin position="251"/>
        <end position="393"/>
    </location>
</feature>
<evidence type="ECO:0000256" key="2">
    <source>
        <dbReference type="SAM" id="MobiDB-lite"/>
    </source>
</evidence>
<dbReference type="InterPro" id="IPR003960">
    <property type="entry name" value="ATPase_AAA_CS"/>
</dbReference>
<keyword evidence="4" id="KW-0378">Hydrolase</keyword>
<gene>
    <name evidence="4" type="primary">ftsH_1</name>
    <name evidence="4" type="ORF">AOPFMNJM_0576</name>
</gene>
<comment type="caution">
    <text evidence="4">The sequence shown here is derived from an EMBL/GenBank/DDBJ whole genome shotgun (WGS) entry which is preliminary data.</text>
</comment>
<keyword evidence="4" id="KW-0482">Metalloprotease</keyword>
<dbReference type="Gene3D" id="1.20.58.760">
    <property type="entry name" value="Peptidase M41"/>
    <property type="match status" value="1"/>
</dbReference>
<evidence type="ECO:0000313" key="5">
    <source>
        <dbReference type="Proteomes" id="UP001055102"/>
    </source>
</evidence>
<dbReference type="InterPro" id="IPR000642">
    <property type="entry name" value="Peptidase_M41"/>
</dbReference>
<keyword evidence="5" id="KW-1185">Reference proteome</keyword>
<dbReference type="Pfam" id="PF01434">
    <property type="entry name" value="Peptidase_M41"/>
    <property type="match status" value="1"/>
</dbReference>
<dbReference type="PANTHER" id="PTHR23076">
    <property type="entry name" value="METALLOPROTEASE M41 FTSH"/>
    <property type="match status" value="1"/>
</dbReference>
<dbReference type="InterPro" id="IPR027417">
    <property type="entry name" value="P-loop_NTPase"/>
</dbReference>
<dbReference type="InterPro" id="IPR003593">
    <property type="entry name" value="AAA+_ATPase"/>
</dbReference>
<evidence type="ECO:0000256" key="1">
    <source>
        <dbReference type="RuleBase" id="RU003651"/>
    </source>
</evidence>
<dbReference type="InterPro" id="IPR003959">
    <property type="entry name" value="ATPase_AAA_core"/>
</dbReference>
<dbReference type="SMART" id="SM00382">
    <property type="entry name" value="AAA"/>
    <property type="match status" value="1"/>
</dbReference>
<dbReference type="Pfam" id="PF00004">
    <property type="entry name" value="AAA"/>
    <property type="match status" value="1"/>
</dbReference>
<evidence type="ECO:0000259" key="3">
    <source>
        <dbReference type="SMART" id="SM00382"/>
    </source>
</evidence>
<proteinExistence type="inferred from homology"/>
<dbReference type="Gene3D" id="3.40.50.300">
    <property type="entry name" value="P-loop containing nucleotide triphosphate hydrolases"/>
    <property type="match status" value="1"/>
</dbReference>
<organism evidence="4 5">
    <name type="scientific">Methylobacterium jeotgali</name>
    <dbReference type="NCBI Taxonomy" id="381630"/>
    <lineage>
        <taxon>Bacteria</taxon>
        <taxon>Pseudomonadati</taxon>
        <taxon>Pseudomonadota</taxon>
        <taxon>Alphaproteobacteria</taxon>
        <taxon>Hyphomicrobiales</taxon>
        <taxon>Methylobacteriaceae</taxon>
        <taxon>Methylobacterium</taxon>
    </lineage>
</organism>
<dbReference type="Proteomes" id="UP001055102">
    <property type="component" value="Unassembled WGS sequence"/>
</dbReference>
<reference evidence="4" key="1">
    <citation type="journal article" date="2021" name="Front. Microbiol.">
        <title>Comprehensive Comparative Genomics and Phenotyping of Methylobacterium Species.</title>
        <authorList>
            <person name="Alessa O."/>
            <person name="Ogura Y."/>
            <person name="Fujitani Y."/>
            <person name="Takami H."/>
            <person name="Hayashi T."/>
            <person name="Sahin N."/>
            <person name="Tani A."/>
        </authorList>
    </citation>
    <scope>NUCLEOTIDE SEQUENCE</scope>
    <source>
        <strain evidence="4">LMG 23639</strain>
    </source>
</reference>
<reference evidence="4" key="2">
    <citation type="submission" date="2021-08" db="EMBL/GenBank/DDBJ databases">
        <authorList>
            <person name="Tani A."/>
            <person name="Ola A."/>
            <person name="Ogura Y."/>
            <person name="Katsura K."/>
            <person name="Hayashi T."/>
        </authorList>
    </citation>
    <scope>NUCLEOTIDE SEQUENCE</scope>
    <source>
        <strain evidence="4">LMG 23639</strain>
    </source>
</reference>
<dbReference type="GO" id="GO:0008237">
    <property type="term" value="F:metallopeptidase activity"/>
    <property type="evidence" value="ECO:0007669"/>
    <property type="project" value="UniProtKB-KW"/>
</dbReference>
<keyword evidence="1" id="KW-0547">Nucleotide-binding</keyword>
<keyword evidence="1" id="KW-0067">ATP-binding</keyword>
<sequence>MIRNLKNTDPEDMPADEFLGLNHEPAGTALQRAGSSLALLGQLLLEEAMTPEIRRRVIGERGIAVLVEAPSMAWVPYLRRALAQTGTWGLIEGRDGSYRAGRKPTDGVAELVESVAAGQRVAVVCHAPEAHVPPAFIVAADLRLRIGGPTAALVSAAICALTGKTPRRMPAAVEGLDLPDLATALRSGAGGAAGCVRRLERAVAARAMSSAPLREVPQIHDLHGMGEAGVFARRLVEDHRSMPAEAFWREADRCCVVAGEPGLGKTSLVHSLARSTGLPLIETSVAAWFEGSSYLDKTLAAMVEAFSSARARGGCILFLDELDGLPHRDGREDDRNGSYWRPLQAAYLRECELTAAPGSRVILIGATNYPGRLDPALLRPGRLGRVIRVPRPDATALEGILRQHLGNDLDGVDLSGVALAGLGATGADVSAWVKGARRTARVSGRPMTLDDLMDEVLPPDDRGADDLWRCSVHEAAHACVAHAVGGDVRRISIVATARRGGSTVVSPAGSQTLGKDGLTALVVTALAGRAGEEAFGLEASTGAHDDLAHATNLAASARVSFGLGGSLVHRAPMDRAATLLGDAELRAAVGRDLRRAYLVAQEHVRTHRVAIEALARLLLADRVVDGADFARLMVAHNRAMEARHG</sequence>
<dbReference type="PROSITE" id="PS00674">
    <property type="entry name" value="AAA"/>
    <property type="match status" value="1"/>
</dbReference>
<name>A0ABQ4SS35_9HYPH</name>
<dbReference type="RefSeq" id="WP_238273969.1">
    <property type="nucleotide sequence ID" value="NZ_BPQR01000010.1"/>
</dbReference>
<feature type="region of interest" description="Disordered" evidence="2">
    <location>
        <begin position="1"/>
        <end position="20"/>
    </location>
</feature>
<protein>
    <submittedName>
        <fullName evidence="4">ATP-dependent zinc metalloprotease FtsH</fullName>
    </submittedName>
</protein>
<dbReference type="SUPFAM" id="SSF52540">
    <property type="entry name" value="P-loop containing nucleoside triphosphate hydrolases"/>
    <property type="match status" value="1"/>
</dbReference>
<dbReference type="SUPFAM" id="SSF140990">
    <property type="entry name" value="FtsH protease domain-like"/>
    <property type="match status" value="1"/>
</dbReference>
<keyword evidence="4" id="KW-0645">Protease</keyword>
<dbReference type="PANTHER" id="PTHR23076:SF97">
    <property type="entry name" value="ATP-DEPENDENT ZINC METALLOPROTEASE YME1L1"/>
    <property type="match status" value="1"/>
</dbReference>